<dbReference type="GO" id="GO:0009011">
    <property type="term" value="F:alpha-1,4-glucan glucosyltransferase (ADP-glucose donor) activity"/>
    <property type="evidence" value="ECO:0007669"/>
    <property type="project" value="UniProtKB-EC"/>
</dbReference>
<dbReference type="PANTHER" id="PTHR45825:SF11">
    <property type="entry name" value="ALPHA AMYLASE DOMAIN-CONTAINING PROTEIN"/>
    <property type="match status" value="1"/>
</dbReference>
<dbReference type="Gene3D" id="3.40.50.2000">
    <property type="entry name" value="Glycogen Phosphorylase B"/>
    <property type="match status" value="2"/>
</dbReference>
<keyword evidence="6 8" id="KW-0808">Transferase</keyword>
<comment type="pathway">
    <text evidence="3 8">Glycan biosynthesis; glycogen biosynthesis.</text>
</comment>
<evidence type="ECO:0000256" key="3">
    <source>
        <dbReference type="ARBA" id="ARBA00004964"/>
    </source>
</evidence>
<evidence type="ECO:0000256" key="6">
    <source>
        <dbReference type="ARBA" id="ARBA00022679"/>
    </source>
</evidence>
<dbReference type="InterPro" id="IPR011835">
    <property type="entry name" value="GS/SS"/>
</dbReference>
<proteinExistence type="inferred from homology"/>
<comment type="catalytic activity">
    <reaction evidence="1 8">
        <text>[(1-&gt;4)-alpha-D-glucosyl](n) + ADP-alpha-D-glucose = [(1-&gt;4)-alpha-D-glucosyl](n+1) + ADP + H(+)</text>
        <dbReference type="Rhea" id="RHEA:18189"/>
        <dbReference type="Rhea" id="RHEA-COMP:9584"/>
        <dbReference type="Rhea" id="RHEA-COMP:9587"/>
        <dbReference type="ChEBI" id="CHEBI:15378"/>
        <dbReference type="ChEBI" id="CHEBI:15444"/>
        <dbReference type="ChEBI" id="CHEBI:57498"/>
        <dbReference type="ChEBI" id="CHEBI:456216"/>
        <dbReference type="EC" id="2.4.1.21"/>
    </reaction>
</comment>
<evidence type="ECO:0000313" key="11">
    <source>
        <dbReference type="EMBL" id="MEK0085342.1"/>
    </source>
</evidence>
<accession>A0ABU8XVX2</accession>
<feature type="domain" description="Starch synthase catalytic" evidence="10">
    <location>
        <begin position="2"/>
        <end position="236"/>
    </location>
</feature>
<dbReference type="HAMAP" id="MF_00484">
    <property type="entry name" value="Glycogen_synth"/>
    <property type="match status" value="1"/>
</dbReference>
<dbReference type="NCBIfam" id="TIGR02095">
    <property type="entry name" value="glgA"/>
    <property type="match status" value="1"/>
</dbReference>
<feature type="domain" description="Glycosyl transferase family 1" evidence="9">
    <location>
        <begin position="284"/>
        <end position="441"/>
    </location>
</feature>
<dbReference type="RefSeq" id="WP_418161189.1">
    <property type="nucleotide sequence ID" value="NZ_JBBLZC010000025.1"/>
</dbReference>
<feature type="binding site" evidence="8">
    <location>
        <position position="15"/>
    </location>
    <ligand>
        <name>ADP-alpha-D-glucose</name>
        <dbReference type="ChEBI" id="CHEBI:57498"/>
    </ligand>
</feature>
<evidence type="ECO:0000256" key="5">
    <source>
        <dbReference type="ARBA" id="ARBA00022676"/>
    </source>
</evidence>
<dbReference type="PANTHER" id="PTHR45825">
    <property type="entry name" value="GRANULE-BOUND STARCH SYNTHASE 1, CHLOROPLASTIC/AMYLOPLASTIC"/>
    <property type="match status" value="1"/>
</dbReference>
<dbReference type="InterPro" id="IPR001296">
    <property type="entry name" value="Glyco_trans_1"/>
</dbReference>
<evidence type="ECO:0000259" key="9">
    <source>
        <dbReference type="Pfam" id="PF00534"/>
    </source>
</evidence>
<dbReference type="InterPro" id="IPR013534">
    <property type="entry name" value="Starch_synth_cat_dom"/>
</dbReference>
<evidence type="ECO:0000256" key="1">
    <source>
        <dbReference type="ARBA" id="ARBA00001478"/>
    </source>
</evidence>
<keyword evidence="5 8" id="KW-0328">Glycosyltransferase</keyword>
<comment type="function">
    <text evidence="2 8">Synthesizes alpha-1,4-glucan chains using ADP-glucose.</text>
</comment>
<reference evidence="11 12" key="1">
    <citation type="submission" date="2024-01" db="EMBL/GenBank/DDBJ databases">
        <title>Multi-omics insights into the function and evolution of sodium benzoate biodegradation pathways in Benzoatithermus flavus gen. nov., sp. nov. from hot spring.</title>
        <authorList>
            <person name="Hu C.-J."/>
            <person name="Li W.-J."/>
        </authorList>
    </citation>
    <scope>NUCLEOTIDE SEQUENCE [LARGE SCALE GENOMIC DNA]</scope>
    <source>
        <strain evidence="11 12">SYSU G07066</strain>
    </source>
</reference>
<comment type="similarity">
    <text evidence="4 8">Belongs to the glycosyltransferase 1 family. Bacterial/plant glycogen synthase subfamily.</text>
</comment>
<name>A0ABU8XVX2_9PROT</name>
<sequence>MRVLSVTPEFFPLIKTGGLADVAGALPLALAPLGVEMRTLLPAYRSVWEQVGGVEPVAALDDLFGGPARLLAARSAAGAGLLLLDAPHLFDRPGNPYLGPDGRDWPDNHRRFAALARVAHRIGTGLLESWRPEIVHGHDWQAGLAPAYLALGGAPRPGTVFTIHNLAFQGVFPAYLLGELGLPSSAFSLHGLEYFGSIGFLKAGLFYADRLTTVSPTYAREIQTPTHGMGLDGLLRARAADLVGITNGIDTAVWDPARDPHLAAPYDAADPLPGKARNKQALQERFALEPRERACLFCAVSRFTGQKGIDLILDVLPEIFGHDAQLVVLGSGDPRLESAFRAAASAHPGRIGFVAGYDEPLSHLIQGGADVILVPSRFEPCGLTQLIGLRYGTLPLVSRVGGLADTVIDANEAALADGVATGFQFAPVTAEALADAIARAIGLFRDRALWEAMVRRAMTRAVGWDRAAQHYRDLYASLLASRG</sequence>
<gene>
    <name evidence="8 11" type="primary">glgA</name>
    <name evidence="11" type="ORF">U1T56_19495</name>
</gene>
<evidence type="ECO:0000313" key="12">
    <source>
        <dbReference type="Proteomes" id="UP001375743"/>
    </source>
</evidence>
<organism evidence="11 12">
    <name type="scientific">Benzoatithermus flavus</name>
    <dbReference type="NCBI Taxonomy" id="3108223"/>
    <lineage>
        <taxon>Bacteria</taxon>
        <taxon>Pseudomonadati</taxon>
        <taxon>Pseudomonadota</taxon>
        <taxon>Alphaproteobacteria</taxon>
        <taxon>Geminicoccales</taxon>
        <taxon>Geminicoccaceae</taxon>
        <taxon>Benzoatithermus</taxon>
    </lineage>
</organism>
<evidence type="ECO:0000256" key="2">
    <source>
        <dbReference type="ARBA" id="ARBA00002764"/>
    </source>
</evidence>
<protein>
    <recommendedName>
        <fullName evidence="8">Glycogen synthase</fullName>
        <ecNumber evidence="8">2.4.1.21</ecNumber>
    </recommendedName>
    <alternativeName>
        <fullName evidence="8">Starch [bacterial glycogen] synthase</fullName>
    </alternativeName>
</protein>
<dbReference type="Pfam" id="PF00534">
    <property type="entry name" value="Glycos_transf_1"/>
    <property type="match status" value="1"/>
</dbReference>
<evidence type="ECO:0000256" key="8">
    <source>
        <dbReference type="HAMAP-Rule" id="MF_00484"/>
    </source>
</evidence>
<dbReference type="CDD" id="cd03791">
    <property type="entry name" value="GT5_Glycogen_synthase_DULL1-like"/>
    <property type="match status" value="1"/>
</dbReference>
<dbReference type="Proteomes" id="UP001375743">
    <property type="component" value="Unassembled WGS sequence"/>
</dbReference>
<evidence type="ECO:0000256" key="4">
    <source>
        <dbReference type="ARBA" id="ARBA00010281"/>
    </source>
</evidence>
<dbReference type="Pfam" id="PF08323">
    <property type="entry name" value="Glyco_transf_5"/>
    <property type="match status" value="1"/>
</dbReference>
<keyword evidence="7 8" id="KW-0320">Glycogen biosynthesis</keyword>
<dbReference type="EC" id="2.4.1.21" evidence="8"/>
<evidence type="ECO:0000259" key="10">
    <source>
        <dbReference type="Pfam" id="PF08323"/>
    </source>
</evidence>
<dbReference type="SUPFAM" id="SSF53756">
    <property type="entry name" value="UDP-Glycosyltransferase/glycogen phosphorylase"/>
    <property type="match status" value="1"/>
</dbReference>
<dbReference type="EMBL" id="JBBLZC010000025">
    <property type="protein sequence ID" value="MEK0085342.1"/>
    <property type="molecule type" value="Genomic_DNA"/>
</dbReference>
<dbReference type="NCBIfam" id="NF001899">
    <property type="entry name" value="PRK00654.1-2"/>
    <property type="match status" value="1"/>
</dbReference>
<comment type="caution">
    <text evidence="11">The sequence shown here is derived from an EMBL/GenBank/DDBJ whole genome shotgun (WGS) entry which is preliminary data.</text>
</comment>
<keyword evidence="12" id="KW-1185">Reference proteome</keyword>
<evidence type="ECO:0000256" key="7">
    <source>
        <dbReference type="ARBA" id="ARBA00023056"/>
    </source>
</evidence>